<evidence type="ECO:0000256" key="8">
    <source>
        <dbReference type="ARBA" id="ARBA00037998"/>
    </source>
</evidence>
<feature type="transmembrane region" description="Helical" evidence="9">
    <location>
        <begin position="418"/>
        <end position="437"/>
    </location>
</feature>
<dbReference type="Pfam" id="PF02653">
    <property type="entry name" value="BPD_transp_2"/>
    <property type="match status" value="1"/>
</dbReference>
<protein>
    <submittedName>
        <fullName evidence="12">Branched-chain amino acid transport system / permease component</fullName>
    </submittedName>
</protein>
<evidence type="ECO:0000256" key="1">
    <source>
        <dbReference type="ARBA" id="ARBA00004651"/>
    </source>
</evidence>
<dbReference type="EMBL" id="LMAR01000001">
    <property type="protein sequence ID" value="KQK32327.1"/>
    <property type="molecule type" value="Genomic_DNA"/>
</dbReference>
<evidence type="ECO:0000313" key="12">
    <source>
        <dbReference type="EMBL" id="SKC02699.1"/>
    </source>
</evidence>
<dbReference type="GO" id="GO:0005886">
    <property type="term" value="C:plasma membrane"/>
    <property type="evidence" value="ECO:0007669"/>
    <property type="project" value="UniProtKB-SubCell"/>
</dbReference>
<dbReference type="AlphaFoldDB" id="A0A0Q3IBM6"/>
<organism evidence="11 13">
    <name type="scientific">Bosea thiooxidans</name>
    <dbReference type="NCBI Taxonomy" id="53254"/>
    <lineage>
        <taxon>Bacteria</taxon>
        <taxon>Pseudomonadati</taxon>
        <taxon>Pseudomonadota</taxon>
        <taxon>Alphaproteobacteria</taxon>
        <taxon>Hyphomicrobiales</taxon>
        <taxon>Boseaceae</taxon>
        <taxon>Bosea</taxon>
    </lineage>
</organism>
<evidence type="ECO:0000256" key="4">
    <source>
        <dbReference type="ARBA" id="ARBA00022692"/>
    </source>
</evidence>
<keyword evidence="10" id="KW-0732">Signal</keyword>
<keyword evidence="6 9" id="KW-1133">Transmembrane helix</keyword>
<dbReference type="PANTHER" id="PTHR11795">
    <property type="entry name" value="BRANCHED-CHAIN AMINO ACID TRANSPORT SYSTEM PERMEASE PROTEIN LIVH"/>
    <property type="match status" value="1"/>
</dbReference>
<feature type="chain" id="PRO_5014520393" evidence="10">
    <location>
        <begin position="18"/>
        <end position="446"/>
    </location>
</feature>
<dbReference type="GO" id="GO:0022857">
    <property type="term" value="F:transmembrane transporter activity"/>
    <property type="evidence" value="ECO:0007669"/>
    <property type="project" value="InterPro"/>
</dbReference>
<comment type="similarity">
    <text evidence="8">Belongs to the binding-protein-dependent transport system permease family. LivHM subfamily.</text>
</comment>
<feature type="transmembrane region" description="Helical" evidence="9">
    <location>
        <begin position="208"/>
        <end position="232"/>
    </location>
</feature>
<keyword evidence="2" id="KW-0813">Transport</keyword>
<keyword evidence="5" id="KW-0029">Amino-acid transport</keyword>
<reference evidence="11 13" key="1">
    <citation type="submission" date="2015-10" db="EMBL/GenBank/DDBJ databases">
        <title>Draft genome of Bosea thiooxidans.</title>
        <authorList>
            <person name="Wang X."/>
        </authorList>
    </citation>
    <scope>NUCLEOTIDE SEQUENCE [LARGE SCALE GENOMIC DNA]</scope>
    <source>
        <strain evidence="11 13">CGMCC 9174</strain>
    </source>
</reference>
<dbReference type="Proteomes" id="UP000051562">
    <property type="component" value="Unassembled WGS sequence"/>
</dbReference>
<feature type="transmembrane region" description="Helical" evidence="9">
    <location>
        <begin position="292"/>
        <end position="311"/>
    </location>
</feature>
<dbReference type="CDD" id="cd06582">
    <property type="entry name" value="TM_PBP1_LivH_like"/>
    <property type="match status" value="1"/>
</dbReference>
<feature type="signal peptide" evidence="10">
    <location>
        <begin position="1"/>
        <end position="17"/>
    </location>
</feature>
<dbReference type="STRING" id="53254.SAMN05660750_03707"/>
<evidence type="ECO:0000256" key="10">
    <source>
        <dbReference type="SAM" id="SignalP"/>
    </source>
</evidence>
<dbReference type="PROSITE" id="PS51257">
    <property type="entry name" value="PROKAR_LIPOPROTEIN"/>
    <property type="match status" value="1"/>
</dbReference>
<evidence type="ECO:0000313" key="11">
    <source>
        <dbReference type="EMBL" id="KQK32327.1"/>
    </source>
</evidence>
<evidence type="ECO:0000256" key="3">
    <source>
        <dbReference type="ARBA" id="ARBA00022475"/>
    </source>
</evidence>
<keyword evidence="4 9" id="KW-0812">Transmembrane</keyword>
<keyword evidence="7 9" id="KW-0472">Membrane</keyword>
<comment type="subcellular location">
    <subcellularLocation>
        <location evidence="1">Cell membrane</location>
        <topology evidence="1">Multi-pass membrane protein</topology>
    </subcellularLocation>
</comment>
<gene>
    <name evidence="11" type="ORF">ARD30_00665</name>
    <name evidence="12" type="ORF">SAMN05660750_03707</name>
</gene>
<dbReference type="Proteomes" id="UP000190130">
    <property type="component" value="Unassembled WGS sequence"/>
</dbReference>
<dbReference type="RefSeq" id="WP_055726272.1">
    <property type="nucleotide sequence ID" value="NZ_FUYX01000011.1"/>
</dbReference>
<sequence length="446" mass="46210">MRPLLLSILATIALALAGCGANFDTDQIRLCRQAIPPLNPPNARIVIERTTTGPVPRALRLLYRVQLGDGVSRHRSIDCLFAGEGSGPGRGALIGIASDGRPMADASFYLLRRFYLENRTEPPPDPEATSAEDLTAIPRGLAYGLQQGLSALPSAAIYSLLAAAYALVYGLTGRIILSFGEFAALGALASVVGVALLLSLALSTPLSGLVVAFSVAILVCALHGFAMGRFVLRRLERASGQQMLIATIGLAIAMSEYLRLAQGPELRWLPPVFNTPIPLAHAGDFIVTLNPLALALAVIGLGTALGLVALIRHTAYGRAWRAVSDDAGTAALFGVDARAVHDVAVILACAVCGMAGVIVTVIYGGMGFAGGFSLGLKALVAAILGGIGSVSGAALGGLCIAVFEAVWSATLPIEQRDLAVYSLLAIVLILRPGGFFGDGDLTPRQV</sequence>
<keyword evidence="3" id="KW-1003">Cell membrane</keyword>
<feature type="transmembrane region" description="Helical" evidence="9">
    <location>
        <begin position="378"/>
        <end position="406"/>
    </location>
</feature>
<evidence type="ECO:0000256" key="9">
    <source>
        <dbReference type="SAM" id="Phobius"/>
    </source>
</evidence>
<dbReference type="OrthoDB" id="9811695at2"/>
<evidence type="ECO:0000256" key="5">
    <source>
        <dbReference type="ARBA" id="ARBA00022970"/>
    </source>
</evidence>
<dbReference type="InterPro" id="IPR052157">
    <property type="entry name" value="BCAA_transport_permease"/>
</dbReference>
<name>A0A0Q3IBM6_9HYPH</name>
<feature type="transmembrane region" description="Helical" evidence="9">
    <location>
        <begin position="343"/>
        <end position="366"/>
    </location>
</feature>
<feature type="transmembrane region" description="Helical" evidence="9">
    <location>
        <begin position="244"/>
        <end position="261"/>
    </location>
</feature>
<evidence type="ECO:0000256" key="7">
    <source>
        <dbReference type="ARBA" id="ARBA00023136"/>
    </source>
</evidence>
<accession>A0A0Q3IBM6</accession>
<reference evidence="12 14" key="2">
    <citation type="submission" date="2017-02" db="EMBL/GenBank/DDBJ databases">
        <authorList>
            <person name="Peterson S.W."/>
        </authorList>
    </citation>
    <scope>NUCLEOTIDE SEQUENCE [LARGE SCALE GENOMIC DNA]</scope>
    <source>
        <strain evidence="12 14">DSM 9653</strain>
    </source>
</reference>
<evidence type="ECO:0000313" key="14">
    <source>
        <dbReference type="Proteomes" id="UP000190130"/>
    </source>
</evidence>
<dbReference type="GO" id="GO:0006865">
    <property type="term" value="P:amino acid transport"/>
    <property type="evidence" value="ECO:0007669"/>
    <property type="project" value="UniProtKB-KW"/>
</dbReference>
<evidence type="ECO:0000256" key="6">
    <source>
        <dbReference type="ARBA" id="ARBA00022989"/>
    </source>
</evidence>
<dbReference type="InterPro" id="IPR001851">
    <property type="entry name" value="ABC_transp_permease"/>
</dbReference>
<dbReference type="EMBL" id="FUYX01000011">
    <property type="protein sequence ID" value="SKC02699.1"/>
    <property type="molecule type" value="Genomic_DNA"/>
</dbReference>
<feature type="transmembrane region" description="Helical" evidence="9">
    <location>
        <begin position="182"/>
        <end position="202"/>
    </location>
</feature>
<evidence type="ECO:0000313" key="13">
    <source>
        <dbReference type="Proteomes" id="UP000051562"/>
    </source>
</evidence>
<keyword evidence="13" id="KW-1185">Reference proteome</keyword>
<dbReference type="PANTHER" id="PTHR11795:SF445">
    <property type="entry name" value="AMINO ACID ABC TRANSPORTER PERMEASE PROTEIN"/>
    <property type="match status" value="1"/>
</dbReference>
<proteinExistence type="inferred from homology"/>
<feature type="transmembrane region" description="Helical" evidence="9">
    <location>
        <begin position="151"/>
        <end position="170"/>
    </location>
</feature>
<evidence type="ECO:0000256" key="2">
    <source>
        <dbReference type="ARBA" id="ARBA00022448"/>
    </source>
</evidence>